<dbReference type="PANTHER" id="PTHR37810:SF5">
    <property type="entry name" value="IMMUNITY PROTEIN SDPI"/>
    <property type="match status" value="1"/>
</dbReference>
<evidence type="ECO:0000256" key="1">
    <source>
        <dbReference type="SAM" id="Phobius"/>
    </source>
</evidence>
<dbReference type="PANTHER" id="PTHR37810">
    <property type="entry name" value="IMMUNITY PROTEIN SDPI"/>
    <property type="match status" value="1"/>
</dbReference>
<dbReference type="InterPro" id="IPR026272">
    <property type="entry name" value="SdpI"/>
</dbReference>
<dbReference type="PIRSF" id="PIRSF038959">
    <property type="entry name" value="SdpI"/>
    <property type="match status" value="1"/>
</dbReference>
<dbReference type="Proteomes" id="UP000596004">
    <property type="component" value="Chromosome"/>
</dbReference>
<reference evidence="3" key="1">
    <citation type="submission" date="2020-11" db="EMBL/GenBank/DDBJ databases">
        <title>Connecting structure to function with the recovery of over 1000 high-quality activated sludge metagenome-assembled genomes encoding full-length rRNA genes using long-read sequencing.</title>
        <authorList>
            <person name="Singleton C.M."/>
            <person name="Petriglieri F."/>
            <person name="Kristensen J.M."/>
            <person name="Kirkegaard R.H."/>
            <person name="Michaelsen T.Y."/>
            <person name="Andersen M.H."/>
            <person name="Karst S.M."/>
            <person name="Dueholm M.S."/>
            <person name="Nielsen P.H."/>
            <person name="Albertsen M."/>
        </authorList>
    </citation>
    <scope>NUCLEOTIDE SEQUENCE</scope>
    <source>
        <strain evidence="3">Fred_18-Q3-R57-64_BAT3C.431</strain>
    </source>
</reference>
<dbReference type="Pfam" id="PF13630">
    <property type="entry name" value="SdpI"/>
    <property type="match status" value="1"/>
</dbReference>
<sequence length="210" mass="23670">MVSAQVLAVLFLGILFAGAFWAYPLLPARIAVHWNALGEADGFANKEAGVAILPLITFFVGIILFFIPKLDGMQQIMRSFQREYELFALTFLLFLGYLFMLTTLWNLGYRFEFVAALVPGIAVLFFVMSHLLEKSKPNPFVGIRIPSTMKNPKIWKQVHVRAGKKLRSGTAVMAIGIVFPDYALLFILLPLAYFVIDSIWHAQKLQASQR</sequence>
<evidence type="ECO:0000313" key="3">
    <source>
        <dbReference type="EMBL" id="QQR92618.1"/>
    </source>
</evidence>
<feature type="transmembrane region" description="Helical" evidence="1">
    <location>
        <begin position="171"/>
        <end position="196"/>
    </location>
</feature>
<dbReference type="GO" id="GO:0009636">
    <property type="term" value="P:response to toxic substance"/>
    <property type="evidence" value="ECO:0007669"/>
    <property type="project" value="TreeGrafter"/>
</dbReference>
<organism evidence="3">
    <name type="scientific">Candidatus Iainarchaeum sp</name>
    <dbReference type="NCBI Taxonomy" id="3101447"/>
    <lineage>
        <taxon>Archaea</taxon>
        <taxon>Candidatus Iainarchaeota</taxon>
        <taxon>Candidatus Iainarchaeia</taxon>
        <taxon>Candidatus Iainarchaeales</taxon>
        <taxon>Candidatus Iainarchaeaceae</taxon>
        <taxon>Candidatus Iainarchaeum</taxon>
    </lineage>
</organism>
<feature type="transmembrane region" description="Helical" evidence="1">
    <location>
        <begin position="113"/>
        <end position="132"/>
    </location>
</feature>
<keyword evidence="1" id="KW-0812">Transmembrane</keyword>
<dbReference type="AlphaFoldDB" id="A0A7T9I1R6"/>
<dbReference type="InterPro" id="IPR012867">
    <property type="entry name" value="DUF1648"/>
</dbReference>
<name>A0A7T9I1R6_9ARCH</name>
<feature type="transmembrane region" description="Helical" evidence="1">
    <location>
        <begin position="87"/>
        <end position="107"/>
    </location>
</feature>
<proteinExistence type="predicted"/>
<dbReference type="EMBL" id="CP064981">
    <property type="protein sequence ID" value="QQR92618.1"/>
    <property type="molecule type" value="Genomic_DNA"/>
</dbReference>
<keyword evidence="1" id="KW-0472">Membrane</keyword>
<evidence type="ECO:0000259" key="2">
    <source>
        <dbReference type="Pfam" id="PF07853"/>
    </source>
</evidence>
<feature type="transmembrane region" description="Helical" evidence="1">
    <location>
        <begin position="48"/>
        <end position="67"/>
    </location>
</feature>
<keyword evidence="1" id="KW-1133">Transmembrane helix</keyword>
<feature type="domain" description="DUF1648" evidence="2">
    <location>
        <begin position="11"/>
        <end position="57"/>
    </location>
</feature>
<accession>A0A7T9I1R6</accession>
<gene>
    <name evidence="3" type="ORF">IPJ89_00020</name>
</gene>
<dbReference type="Pfam" id="PF07853">
    <property type="entry name" value="DUF1648"/>
    <property type="match status" value="1"/>
</dbReference>
<dbReference type="InterPro" id="IPR025962">
    <property type="entry name" value="SdpI/YhfL"/>
</dbReference>
<protein>
    <submittedName>
        <fullName evidence="3">DUF1648 domain-containing protein</fullName>
    </submittedName>
</protein>